<accession>A0A4Z2IUA1</accession>
<organism evidence="2 3">
    <name type="scientific">Liparis tanakae</name>
    <name type="common">Tanaka's snailfish</name>
    <dbReference type="NCBI Taxonomy" id="230148"/>
    <lineage>
        <taxon>Eukaryota</taxon>
        <taxon>Metazoa</taxon>
        <taxon>Chordata</taxon>
        <taxon>Craniata</taxon>
        <taxon>Vertebrata</taxon>
        <taxon>Euteleostomi</taxon>
        <taxon>Actinopterygii</taxon>
        <taxon>Neopterygii</taxon>
        <taxon>Teleostei</taxon>
        <taxon>Neoteleostei</taxon>
        <taxon>Acanthomorphata</taxon>
        <taxon>Eupercaria</taxon>
        <taxon>Perciformes</taxon>
        <taxon>Cottioidei</taxon>
        <taxon>Cottales</taxon>
        <taxon>Liparidae</taxon>
        <taxon>Liparis</taxon>
    </lineage>
</organism>
<gene>
    <name evidence="2" type="ORF">EYF80_009027</name>
</gene>
<sequence length="168" mass="18595">MGLQANNQRQNAVNVEEDEEEEEEETGGLLLLLLLPRSALCAGSLLFRAAPPRCNQHHGQLLALANGTPGKQKKLKVCPTIHLLGLLSTDPCGRNRGHLPASPLFTYNSSNITSSRYSVICWRTEPQQCCNGQMEPVEPPDNLLCQHRTNRPAYNMAASCIAYYYMSL</sequence>
<feature type="region of interest" description="Disordered" evidence="1">
    <location>
        <begin position="1"/>
        <end position="22"/>
    </location>
</feature>
<evidence type="ECO:0000313" key="2">
    <source>
        <dbReference type="EMBL" id="TNN80793.1"/>
    </source>
</evidence>
<feature type="compositionally biased region" description="Low complexity" evidence="1">
    <location>
        <begin position="1"/>
        <end position="14"/>
    </location>
</feature>
<evidence type="ECO:0000313" key="3">
    <source>
        <dbReference type="Proteomes" id="UP000314294"/>
    </source>
</evidence>
<reference evidence="2 3" key="1">
    <citation type="submission" date="2019-03" db="EMBL/GenBank/DDBJ databases">
        <title>First draft genome of Liparis tanakae, snailfish: a comprehensive survey of snailfish specific genes.</title>
        <authorList>
            <person name="Kim W."/>
            <person name="Song I."/>
            <person name="Jeong J.-H."/>
            <person name="Kim D."/>
            <person name="Kim S."/>
            <person name="Ryu S."/>
            <person name="Song J.Y."/>
            <person name="Lee S.K."/>
        </authorList>
    </citation>
    <scope>NUCLEOTIDE SEQUENCE [LARGE SCALE GENOMIC DNA]</scope>
    <source>
        <tissue evidence="2">Muscle</tissue>
    </source>
</reference>
<dbReference type="AlphaFoldDB" id="A0A4Z2IUA1"/>
<protein>
    <submittedName>
        <fullName evidence="2">Uncharacterized protein</fullName>
    </submittedName>
</protein>
<proteinExistence type="predicted"/>
<evidence type="ECO:0000256" key="1">
    <source>
        <dbReference type="SAM" id="MobiDB-lite"/>
    </source>
</evidence>
<keyword evidence="3" id="KW-1185">Reference proteome</keyword>
<comment type="caution">
    <text evidence="2">The sequence shown here is derived from an EMBL/GenBank/DDBJ whole genome shotgun (WGS) entry which is preliminary data.</text>
</comment>
<dbReference type="EMBL" id="SRLO01000051">
    <property type="protein sequence ID" value="TNN80793.1"/>
    <property type="molecule type" value="Genomic_DNA"/>
</dbReference>
<dbReference type="Proteomes" id="UP000314294">
    <property type="component" value="Unassembled WGS sequence"/>
</dbReference>
<name>A0A4Z2IUA1_9TELE</name>